<gene>
    <name evidence="1" type="primary">amj</name>
    <name evidence="2" type="ordered locus">KNP414_03606</name>
</gene>
<organism evidence="2 3">
    <name type="scientific">Paenibacillus mucilaginosus (strain KNP414)</name>
    <dbReference type="NCBI Taxonomy" id="1036673"/>
    <lineage>
        <taxon>Bacteria</taxon>
        <taxon>Bacillati</taxon>
        <taxon>Bacillota</taxon>
        <taxon>Bacilli</taxon>
        <taxon>Bacillales</taxon>
        <taxon>Paenibacillaceae</taxon>
        <taxon>Paenibacillus</taxon>
    </lineage>
</organism>
<evidence type="ECO:0000256" key="1">
    <source>
        <dbReference type="HAMAP-Rule" id="MF_02077"/>
    </source>
</evidence>
<dbReference type="HAMAP" id="MF_02077">
    <property type="entry name" value="Amj_flippase"/>
    <property type="match status" value="1"/>
</dbReference>
<dbReference type="Pfam" id="PF10997">
    <property type="entry name" value="Amj"/>
    <property type="match status" value="1"/>
</dbReference>
<comment type="function">
    <text evidence="1">Involved in peptidoglycan biosynthesis. Transports lipid-linked peptidoglycan precursors from the inner to the outer leaflet of the cytoplasmic membrane.</text>
</comment>
<comment type="similarity">
    <text evidence="1">Belongs to the Amj family.</text>
</comment>
<dbReference type="GO" id="GO:0009252">
    <property type="term" value="P:peptidoglycan biosynthetic process"/>
    <property type="evidence" value="ECO:0007669"/>
    <property type="project" value="UniProtKB-UniRule"/>
</dbReference>
<feature type="transmembrane region" description="Helical" evidence="1">
    <location>
        <begin position="82"/>
        <end position="101"/>
    </location>
</feature>
<keyword evidence="1" id="KW-0813">Transport</keyword>
<comment type="pathway">
    <text evidence="1">Cell wall biogenesis; peptidoglycan biosynthesis.</text>
</comment>
<comment type="subcellular location">
    <subcellularLocation>
        <location evidence="1">Cell membrane</location>
        <topology evidence="1">Multi-pass membrane protein</topology>
    </subcellularLocation>
</comment>
<comment type="caution">
    <text evidence="1">Lacks conserved residue(s) required for the propagation of feature annotation.</text>
</comment>
<protein>
    <recommendedName>
        <fullName evidence="1">Lipid II flippase Amj</fullName>
    </recommendedName>
</protein>
<dbReference type="AlphaFoldDB" id="F8FDI0"/>
<proteinExistence type="inferred from homology"/>
<evidence type="ECO:0000313" key="2">
    <source>
        <dbReference type="EMBL" id="AEI42150.1"/>
    </source>
</evidence>
<dbReference type="InterPro" id="IPR021260">
    <property type="entry name" value="Amj"/>
</dbReference>
<accession>F8FDI0</accession>
<keyword evidence="1" id="KW-0812">Transmembrane</keyword>
<dbReference type="HOGENOM" id="CLU_059888_1_0_9"/>
<evidence type="ECO:0000313" key="3">
    <source>
        <dbReference type="Proteomes" id="UP000006620"/>
    </source>
</evidence>
<dbReference type="GO" id="GO:0005886">
    <property type="term" value="C:plasma membrane"/>
    <property type="evidence" value="ECO:0007669"/>
    <property type="project" value="UniProtKB-SubCell"/>
</dbReference>
<sequence>MSLQIIIVTLLTMAIHASDTVSFSVRLAGIRVGKLAVALSLNSIVALVARTSNLLQAPLTGNMVDSAKAGGGETLLASLQTILVGATLGTLLAILLSPTIVSGGMMFLRRLDTAGSVFSAFKGFLPELRQVPFRMPSLRMLRSLGTGGVPVKLLLLNMFITGAYTVGVLSAQYASFLVPENSTMAASSVGLINGIAIILLTVFIDPKVALLSDKVNNGQSPAAEITKVFGLLMISRLAGTLLAQILLFPAAYLITTFCSVISSLL</sequence>
<keyword evidence="1" id="KW-0573">Peptidoglycan synthesis</keyword>
<reference evidence="2 3" key="2">
    <citation type="journal article" date="2013" name="Genome Announc.">
        <title>Genome Sequence of Growth-Improving Paenibacillus mucilaginosus Strain KNP414.</title>
        <authorList>
            <person name="Lu J.J."/>
            <person name="Wang J.F."/>
            <person name="Hu X.F."/>
        </authorList>
    </citation>
    <scope>NUCLEOTIDE SEQUENCE [LARGE SCALE GENOMIC DNA]</scope>
    <source>
        <strain evidence="2 3">KNP414</strain>
    </source>
</reference>
<dbReference type="UniPathway" id="UPA00219"/>
<feature type="transmembrane region" description="Helical" evidence="1">
    <location>
        <begin position="184"/>
        <end position="204"/>
    </location>
</feature>
<feature type="transmembrane region" description="Helical" evidence="1">
    <location>
        <begin position="241"/>
        <end position="264"/>
    </location>
</feature>
<keyword evidence="1" id="KW-0961">Cell wall biogenesis/degradation</keyword>
<dbReference type="RefSeq" id="WP_013917307.1">
    <property type="nucleotide sequence ID" value="NC_015690.1"/>
</dbReference>
<keyword evidence="1" id="KW-0472">Membrane</keyword>
<keyword evidence="1" id="KW-1133">Transmembrane helix</keyword>
<dbReference type="EMBL" id="CP002869">
    <property type="protein sequence ID" value="AEI42150.1"/>
    <property type="molecule type" value="Genomic_DNA"/>
</dbReference>
<dbReference type="GO" id="GO:0015648">
    <property type="term" value="F:lipid-linked peptidoglycan transporter activity"/>
    <property type="evidence" value="ECO:0007669"/>
    <property type="project" value="UniProtKB-UniRule"/>
</dbReference>
<keyword evidence="1" id="KW-0133">Cell shape</keyword>
<name>F8FDI0_PAEMK</name>
<feature type="transmembrane region" description="Helical" evidence="1">
    <location>
        <begin position="144"/>
        <end position="164"/>
    </location>
</feature>
<dbReference type="GO" id="GO:0071555">
    <property type="term" value="P:cell wall organization"/>
    <property type="evidence" value="ECO:0007669"/>
    <property type="project" value="UniProtKB-KW"/>
</dbReference>
<dbReference type="KEGG" id="pms:KNP414_03606"/>
<keyword evidence="1" id="KW-1003">Cell membrane</keyword>
<dbReference type="Proteomes" id="UP000006620">
    <property type="component" value="Chromosome"/>
</dbReference>
<dbReference type="GO" id="GO:0008360">
    <property type="term" value="P:regulation of cell shape"/>
    <property type="evidence" value="ECO:0007669"/>
    <property type="project" value="UniProtKB-KW"/>
</dbReference>
<dbReference type="PATRIC" id="fig|1036673.3.peg.3308"/>
<reference evidence="3" key="1">
    <citation type="submission" date="2011-06" db="EMBL/GenBank/DDBJ databases">
        <title>Complete genome sequence of Paenibacillus mucilaginosus KNP414.</title>
        <authorList>
            <person name="Wang J."/>
            <person name="Hu S."/>
            <person name="Hu X."/>
            <person name="Zhang B."/>
            <person name="Dong D."/>
            <person name="Zhang S."/>
            <person name="Zhao K."/>
            <person name="Wu D."/>
        </authorList>
    </citation>
    <scope>NUCLEOTIDE SEQUENCE [LARGE SCALE GENOMIC DNA]</scope>
    <source>
        <strain evidence="3">KNP414</strain>
    </source>
</reference>